<keyword evidence="7" id="KW-1185">Reference proteome</keyword>
<proteinExistence type="inferred from homology"/>
<dbReference type="Pfam" id="PF04011">
    <property type="entry name" value="LemA"/>
    <property type="match status" value="1"/>
</dbReference>
<evidence type="ECO:0000256" key="3">
    <source>
        <dbReference type="ARBA" id="ARBA00022692"/>
    </source>
</evidence>
<dbReference type="EMBL" id="QXFH01000076">
    <property type="protein sequence ID" value="RIV31487.1"/>
    <property type="molecule type" value="Genomic_DNA"/>
</dbReference>
<dbReference type="AlphaFoldDB" id="A0A3A1N6U8"/>
<dbReference type="OrthoDB" id="9804152at2"/>
<evidence type="ECO:0000313" key="7">
    <source>
        <dbReference type="Proteomes" id="UP000266067"/>
    </source>
</evidence>
<keyword evidence="5" id="KW-0472">Membrane</keyword>
<organism evidence="6 7">
    <name type="scientific">Flagellimonas lutimaris</name>
    <dbReference type="NCBI Taxonomy" id="475082"/>
    <lineage>
        <taxon>Bacteria</taxon>
        <taxon>Pseudomonadati</taxon>
        <taxon>Bacteroidota</taxon>
        <taxon>Flavobacteriia</taxon>
        <taxon>Flavobacteriales</taxon>
        <taxon>Flavobacteriaceae</taxon>
        <taxon>Flagellimonas</taxon>
    </lineage>
</organism>
<dbReference type="SUPFAM" id="SSF140478">
    <property type="entry name" value="LemA-like"/>
    <property type="match status" value="1"/>
</dbReference>
<dbReference type="Gene3D" id="1.20.1440.20">
    <property type="entry name" value="LemA-like domain"/>
    <property type="match status" value="1"/>
</dbReference>
<evidence type="ECO:0000256" key="5">
    <source>
        <dbReference type="ARBA" id="ARBA00023136"/>
    </source>
</evidence>
<sequence length="52" mass="6047">MRERILEGNLPSEQRLNLESDIDQLLGKLNITLEAYPDLKASQNFMLLQNFL</sequence>
<dbReference type="InterPro" id="IPR007156">
    <property type="entry name" value="MamQ_LemA"/>
</dbReference>
<evidence type="ECO:0000256" key="1">
    <source>
        <dbReference type="ARBA" id="ARBA00004167"/>
    </source>
</evidence>
<evidence type="ECO:0000256" key="2">
    <source>
        <dbReference type="ARBA" id="ARBA00008854"/>
    </source>
</evidence>
<keyword evidence="4" id="KW-1133">Transmembrane helix</keyword>
<accession>A0A3A1N6U8</accession>
<reference evidence="6 7" key="1">
    <citation type="submission" date="2018-08" db="EMBL/GenBank/DDBJ databases">
        <title>Proposal of Muricauda 72 sp.nov. and Muricauda NH166 sp.nov., isolated from seawater.</title>
        <authorList>
            <person name="Cheng H."/>
            <person name="Wu Y.-H."/>
            <person name="Guo L.-L."/>
            <person name="Xu X.-W."/>
        </authorList>
    </citation>
    <scope>NUCLEOTIDE SEQUENCE [LARGE SCALE GENOMIC DNA]</scope>
    <source>
        <strain evidence="6 7">KCTC 22173</strain>
    </source>
</reference>
<protein>
    <submittedName>
        <fullName evidence="6">Uncharacterized protein</fullName>
    </submittedName>
</protein>
<dbReference type="GO" id="GO:0016020">
    <property type="term" value="C:membrane"/>
    <property type="evidence" value="ECO:0007669"/>
    <property type="project" value="UniProtKB-SubCell"/>
</dbReference>
<keyword evidence="3" id="KW-0812">Transmembrane</keyword>
<comment type="subcellular location">
    <subcellularLocation>
        <location evidence="1">Membrane</location>
        <topology evidence="1">Single-pass membrane protein</topology>
    </subcellularLocation>
</comment>
<evidence type="ECO:0000313" key="6">
    <source>
        <dbReference type="EMBL" id="RIV31487.1"/>
    </source>
</evidence>
<comment type="similarity">
    <text evidence="2">Belongs to the LemA family.</text>
</comment>
<evidence type="ECO:0000256" key="4">
    <source>
        <dbReference type="ARBA" id="ARBA00022989"/>
    </source>
</evidence>
<dbReference type="Proteomes" id="UP000266067">
    <property type="component" value="Unassembled WGS sequence"/>
</dbReference>
<dbReference type="InterPro" id="IPR023353">
    <property type="entry name" value="LemA-like_dom_sf"/>
</dbReference>
<name>A0A3A1N6U8_9FLAO</name>
<gene>
    <name evidence="6" type="ORF">D2V08_13635</name>
</gene>
<comment type="caution">
    <text evidence="6">The sequence shown here is derived from an EMBL/GenBank/DDBJ whole genome shotgun (WGS) entry which is preliminary data.</text>
</comment>